<evidence type="ECO:0000259" key="10">
    <source>
        <dbReference type="PROSITE" id="PS52029"/>
    </source>
</evidence>
<dbReference type="AlphaFoldDB" id="A0A6S6TFC8"/>
<feature type="domain" description="L,D-TPase catalytic" evidence="10">
    <location>
        <begin position="16"/>
        <end position="173"/>
    </location>
</feature>
<dbReference type="Pfam" id="PF03734">
    <property type="entry name" value="YkuD"/>
    <property type="match status" value="1"/>
</dbReference>
<dbReference type="GO" id="GO:0016757">
    <property type="term" value="F:glycosyltransferase activity"/>
    <property type="evidence" value="ECO:0007669"/>
    <property type="project" value="UniProtKB-KW"/>
</dbReference>
<keyword evidence="4" id="KW-0808">Transferase</keyword>
<evidence type="ECO:0000256" key="7">
    <source>
        <dbReference type="ARBA" id="ARBA00022984"/>
    </source>
</evidence>
<sequence length="175" mass="19197">MLPDLQKDFPQYATQRFILIDPAIQRLMLIEHDQVVDSWIISTAEAGLGNLNGSHQTPLGVHRIKRCYGDGAAPGTIFKARQSTGRVAKTLTEPDARSDADNITSRILWLDGLQPGVNKGGNVDSFERYIYIHGTDEEGRLGQPASHGCIRMGNLDVIDLYERVGIDTLVVIGAV</sequence>
<proteinExistence type="inferred from homology"/>
<dbReference type="PANTHER" id="PTHR30582:SF24">
    <property type="entry name" value="L,D-TRANSPEPTIDASE ERFK_SRFK-RELATED"/>
    <property type="match status" value="1"/>
</dbReference>
<dbReference type="GO" id="GO:0018104">
    <property type="term" value="P:peptidoglycan-protein cross-linking"/>
    <property type="evidence" value="ECO:0007669"/>
    <property type="project" value="TreeGrafter"/>
</dbReference>
<dbReference type="InterPro" id="IPR038063">
    <property type="entry name" value="Transpep_catalytic_dom"/>
</dbReference>
<dbReference type="PROSITE" id="PS52029">
    <property type="entry name" value="LD_TPASE"/>
    <property type="match status" value="1"/>
</dbReference>
<dbReference type="InterPro" id="IPR005490">
    <property type="entry name" value="LD_TPept_cat_dom"/>
</dbReference>
<protein>
    <submittedName>
        <fullName evidence="11">ErfK/YbiS/YcfS/YnhG family protein</fullName>
    </submittedName>
</protein>
<evidence type="ECO:0000256" key="5">
    <source>
        <dbReference type="ARBA" id="ARBA00022801"/>
    </source>
</evidence>
<dbReference type="Gene3D" id="2.40.440.10">
    <property type="entry name" value="L,D-transpeptidase catalytic domain-like"/>
    <property type="match status" value="1"/>
</dbReference>
<comment type="pathway">
    <text evidence="1 9">Cell wall biogenesis; peptidoglycan biosynthesis.</text>
</comment>
<dbReference type="SUPFAM" id="SSF141523">
    <property type="entry name" value="L,D-transpeptidase catalytic domain-like"/>
    <property type="match status" value="1"/>
</dbReference>
<comment type="similarity">
    <text evidence="2">Belongs to the YkuD family.</text>
</comment>
<feature type="active site" description="Proton donor/acceptor" evidence="9">
    <location>
        <position position="133"/>
    </location>
</feature>
<dbReference type="EMBL" id="CACVAV010000282">
    <property type="protein sequence ID" value="CAA6818044.1"/>
    <property type="molecule type" value="Genomic_DNA"/>
</dbReference>
<name>A0A6S6TFC8_9GAMM</name>
<keyword evidence="3" id="KW-0328">Glycosyltransferase</keyword>
<keyword evidence="8 9" id="KW-0961">Cell wall biogenesis/degradation</keyword>
<evidence type="ECO:0000256" key="2">
    <source>
        <dbReference type="ARBA" id="ARBA00005992"/>
    </source>
</evidence>
<gene>
    <name evidence="11" type="ORF">HELGO_WM19807</name>
</gene>
<keyword evidence="7 9" id="KW-0573">Peptidoglycan synthesis</keyword>
<accession>A0A6S6TFC8</accession>
<evidence type="ECO:0000313" key="11">
    <source>
        <dbReference type="EMBL" id="CAA6818044.1"/>
    </source>
</evidence>
<feature type="active site" description="Nucleophile" evidence="9">
    <location>
        <position position="149"/>
    </location>
</feature>
<keyword evidence="6 9" id="KW-0133">Cell shape</keyword>
<dbReference type="UniPathway" id="UPA00219"/>
<evidence type="ECO:0000256" key="8">
    <source>
        <dbReference type="ARBA" id="ARBA00023316"/>
    </source>
</evidence>
<dbReference type="GO" id="GO:0008360">
    <property type="term" value="P:regulation of cell shape"/>
    <property type="evidence" value="ECO:0007669"/>
    <property type="project" value="UniProtKB-UniRule"/>
</dbReference>
<dbReference type="InterPro" id="IPR050979">
    <property type="entry name" value="LD-transpeptidase"/>
</dbReference>
<evidence type="ECO:0000256" key="4">
    <source>
        <dbReference type="ARBA" id="ARBA00022679"/>
    </source>
</evidence>
<evidence type="ECO:0000256" key="6">
    <source>
        <dbReference type="ARBA" id="ARBA00022960"/>
    </source>
</evidence>
<reference evidence="11" key="1">
    <citation type="submission" date="2020-01" db="EMBL/GenBank/DDBJ databases">
        <authorList>
            <person name="Meier V. D."/>
            <person name="Meier V D."/>
        </authorList>
    </citation>
    <scope>NUCLEOTIDE SEQUENCE</scope>
    <source>
        <strain evidence="11">HLG_WM_MAG_08</strain>
    </source>
</reference>
<evidence type="ECO:0000256" key="3">
    <source>
        <dbReference type="ARBA" id="ARBA00022676"/>
    </source>
</evidence>
<evidence type="ECO:0000256" key="1">
    <source>
        <dbReference type="ARBA" id="ARBA00004752"/>
    </source>
</evidence>
<dbReference type="CDD" id="cd16913">
    <property type="entry name" value="YkuD_like"/>
    <property type="match status" value="1"/>
</dbReference>
<dbReference type="GO" id="GO:0071555">
    <property type="term" value="P:cell wall organization"/>
    <property type="evidence" value="ECO:0007669"/>
    <property type="project" value="UniProtKB-UniRule"/>
</dbReference>
<organism evidence="11">
    <name type="scientific">uncultured Thiotrichaceae bacterium</name>
    <dbReference type="NCBI Taxonomy" id="298394"/>
    <lineage>
        <taxon>Bacteria</taxon>
        <taxon>Pseudomonadati</taxon>
        <taxon>Pseudomonadota</taxon>
        <taxon>Gammaproteobacteria</taxon>
        <taxon>Thiotrichales</taxon>
        <taxon>Thiotrichaceae</taxon>
        <taxon>environmental samples</taxon>
    </lineage>
</organism>
<evidence type="ECO:0000256" key="9">
    <source>
        <dbReference type="PROSITE-ProRule" id="PRU01373"/>
    </source>
</evidence>
<keyword evidence="5" id="KW-0378">Hydrolase</keyword>
<dbReference type="PANTHER" id="PTHR30582">
    <property type="entry name" value="L,D-TRANSPEPTIDASE"/>
    <property type="match status" value="1"/>
</dbReference>
<dbReference type="GO" id="GO:0071972">
    <property type="term" value="F:peptidoglycan L,D-transpeptidase activity"/>
    <property type="evidence" value="ECO:0007669"/>
    <property type="project" value="TreeGrafter"/>
</dbReference>
<dbReference type="GO" id="GO:0005576">
    <property type="term" value="C:extracellular region"/>
    <property type="evidence" value="ECO:0007669"/>
    <property type="project" value="TreeGrafter"/>
</dbReference>